<comment type="caution">
    <text evidence="2">The sequence shown here is derived from an EMBL/GenBank/DDBJ whole genome shotgun (WGS) entry which is preliminary data.</text>
</comment>
<sequence length="125" mass="14794">MKQSNVIDFFSKKTYSEIASKDWQKNDELTNQFGIYLGCFGGNDTKIIRNLSDELNMKRIQIEQLTAEWEQLHEQYNEALHRCLAYLNIPKQIHINFENDSIMVSVNGDVWVIHDYEEKVRAHQE</sequence>
<dbReference type="AlphaFoldDB" id="A0A3S0PNV8"/>
<evidence type="ECO:0000256" key="1">
    <source>
        <dbReference type="SAM" id="Coils"/>
    </source>
</evidence>
<evidence type="ECO:0000313" key="3">
    <source>
        <dbReference type="Proteomes" id="UP000287910"/>
    </source>
</evidence>
<feature type="coiled-coil region" evidence="1">
    <location>
        <begin position="48"/>
        <end position="82"/>
    </location>
</feature>
<organism evidence="2 3">
    <name type="scientific">Lysinibacillus antri</name>
    <dbReference type="NCBI Taxonomy" id="2498145"/>
    <lineage>
        <taxon>Bacteria</taxon>
        <taxon>Bacillati</taxon>
        <taxon>Bacillota</taxon>
        <taxon>Bacilli</taxon>
        <taxon>Bacillales</taxon>
        <taxon>Bacillaceae</taxon>
        <taxon>Lysinibacillus</taxon>
    </lineage>
</organism>
<protein>
    <submittedName>
        <fullName evidence="2">Uncharacterized protein</fullName>
    </submittedName>
</protein>
<dbReference type="Proteomes" id="UP000287910">
    <property type="component" value="Unassembled WGS sequence"/>
</dbReference>
<dbReference type="RefSeq" id="WP_126659521.1">
    <property type="nucleotide sequence ID" value="NZ_RYYR01000016.1"/>
</dbReference>
<evidence type="ECO:0000313" key="2">
    <source>
        <dbReference type="EMBL" id="RUL51309.1"/>
    </source>
</evidence>
<reference evidence="2 3" key="1">
    <citation type="submission" date="2018-12" db="EMBL/GenBank/DDBJ databases">
        <title>Lysinibacillus antri sp. nov., isolated from a cave soil.</title>
        <authorList>
            <person name="Narsing Rao M.P."/>
            <person name="Zhang H."/>
            <person name="Dong Z.-Y."/>
            <person name="Niu X.-K."/>
            <person name="Zhang K."/>
            <person name="Fang B.-Z."/>
            <person name="Kang Y.-Q."/>
            <person name="Xiao M."/>
            <person name="Li W.-J."/>
        </authorList>
    </citation>
    <scope>NUCLEOTIDE SEQUENCE [LARGE SCALE GENOMIC DNA]</scope>
    <source>
        <strain evidence="2 3">SYSU K30002</strain>
    </source>
</reference>
<proteinExistence type="predicted"/>
<keyword evidence="3" id="KW-1185">Reference proteome</keyword>
<keyword evidence="1" id="KW-0175">Coiled coil</keyword>
<name>A0A3S0PNV8_9BACI</name>
<accession>A0A3S0PNV8</accession>
<dbReference type="EMBL" id="RYYR01000016">
    <property type="protein sequence ID" value="RUL51309.1"/>
    <property type="molecule type" value="Genomic_DNA"/>
</dbReference>
<gene>
    <name evidence="2" type="ORF">EK386_12560</name>
</gene>